<dbReference type="Proteomes" id="UP000000212">
    <property type="component" value="Chromosome"/>
</dbReference>
<dbReference type="Pfam" id="PF13731">
    <property type="entry name" value="WxL"/>
    <property type="match status" value="1"/>
</dbReference>
<evidence type="ECO:0000313" key="3">
    <source>
        <dbReference type="EMBL" id="CCO12466.2"/>
    </source>
</evidence>
<evidence type="ECO:0000313" key="4">
    <source>
        <dbReference type="Proteomes" id="UP000000212"/>
    </source>
</evidence>
<dbReference type="RefSeq" id="WP_015077469.1">
    <property type="nucleotide sequence ID" value="NC_019425.2"/>
</dbReference>
<organism evidence="3 4">
    <name type="scientific">Carnobacterium maltaromaticum LMA28</name>
    <dbReference type="NCBI Taxonomy" id="1234679"/>
    <lineage>
        <taxon>Bacteria</taxon>
        <taxon>Bacillati</taxon>
        <taxon>Bacillota</taxon>
        <taxon>Bacilli</taxon>
        <taxon>Lactobacillales</taxon>
        <taxon>Carnobacteriaceae</taxon>
        <taxon>Carnobacterium</taxon>
    </lineage>
</organism>
<keyword evidence="1" id="KW-0732">Signal</keyword>
<accession>K8EUZ7</accession>
<proteinExistence type="predicted"/>
<name>K8EUZ7_CARML</name>
<dbReference type="InterPro" id="IPR027994">
    <property type="entry name" value="WxL_dom"/>
</dbReference>
<feature type="chain" id="PRO_5003917695" description="WxL domain-containing protein" evidence="1">
    <location>
        <begin position="28"/>
        <end position="226"/>
    </location>
</feature>
<evidence type="ECO:0000259" key="2">
    <source>
        <dbReference type="Pfam" id="PF13731"/>
    </source>
</evidence>
<dbReference type="AlphaFoldDB" id="K8EUZ7"/>
<gene>
    <name evidence="3" type="ORF">BN424_3045</name>
</gene>
<evidence type="ECO:0000256" key="1">
    <source>
        <dbReference type="SAM" id="SignalP"/>
    </source>
</evidence>
<feature type="domain" description="WxL" evidence="2">
    <location>
        <begin position="34"/>
        <end position="221"/>
    </location>
</feature>
<dbReference type="eggNOG" id="COG5492">
    <property type="taxonomic scope" value="Bacteria"/>
</dbReference>
<sequence length="226" mass="23521">MLRKNLSIALVATTVLGMGATTRMASAVEYNGATNATTDVQAEIKLPDSTEIEIPPVDPENPVPPEIETNPDLGDGLAINYVSDLNFGTADFNQTAGQTLVANPDSVGGVEFPNMVTITDIRNEDTRNGWELTVTQDADLFSGGIIKMNPTVNQANTNGVTAATQLSLNNQAQRFASANNSNPGQAGTTSIGMGEVSLEIPAGTGVGSYDSTLTWNLVDGPVAPPV</sequence>
<feature type="signal peptide" evidence="1">
    <location>
        <begin position="1"/>
        <end position="27"/>
    </location>
</feature>
<dbReference type="KEGG" id="cml:BN424_3045"/>
<dbReference type="EMBL" id="HE999757">
    <property type="protein sequence ID" value="CCO12466.2"/>
    <property type="molecule type" value="Genomic_DNA"/>
</dbReference>
<dbReference type="OrthoDB" id="2356942at2"/>
<keyword evidence="4" id="KW-1185">Reference proteome</keyword>
<dbReference type="HOGENOM" id="CLU_1188224_0_0_9"/>
<protein>
    <recommendedName>
        <fullName evidence="2">WxL domain-containing protein</fullName>
    </recommendedName>
</protein>
<dbReference type="STRING" id="1234679.BN424_3045"/>
<reference evidence="4" key="1">
    <citation type="journal article" date="2013" name="Genome Announc.">
        <title>Complete Chromosome Sequence of Carnobacterium maltaromaticum LMA 28.</title>
        <authorList>
            <person name="Cailliez-Grimal C."/>
            <person name="Chaillou S."/>
            <person name="Anba-Mondoloni J."/>
            <person name="Loux V."/>
            <person name="Afzal M.I."/>
            <person name="Rahman A."/>
            <person name="Kergourlay G."/>
            <person name="Champomier-Verges M.C."/>
            <person name="Zagorec M."/>
            <person name="Dalgaard P."/>
            <person name="Leisner J.J."/>
            <person name="Prevost H."/>
            <person name="Revol-Junelles A.M."/>
            <person name="Borges F."/>
        </authorList>
    </citation>
    <scope>NUCLEOTIDE SEQUENCE</scope>
    <source>
        <strain evidence="4">LMA28</strain>
    </source>
</reference>